<feature type="region of interest" description="Disordered" evidence="1">
    <location>
        <begin position="390"/>
        <end position="425"/>
    </location>
</feature>
<feature type="transmembrane region" description="Helical" evidence="2">
    <location>
        <begin position="313"/>
        <end position="340"/>
    </location>
</feature>
<feature type="transmembrane region" description="Helical" evidence="2">
    <location>
        <begin position="20"/>
        <end position="43"/>
    </location>
</feature>
<feature type="transmembrane region" description="Helical" evidence="2">
    <location>
        <begin position="141"/>
        <end position="166"/>
    </location>
</feature>
<evidence type="ECO:0000313" key="3">
    <source>
        <dbReference type="EMBL" id="CAD9141284.1"/>
    </source>
</evidence>
<feature type="transmembrane region" description="Helical" evidence="2">
    <location>
        <begin position="272"/>
        <end position="293"/>
    </location>
</feature>
<dbReference type="AlphaFoldDB" id="A0A7S1QK95"/>
<protein>
    <submittedName>
        <fullName evidence="3">Uncharacterized protein</fullName>
    </submittedName>
</protein>
<feature type="transmembrane region" description="Helical" evidence="2">
    <location>
        <begin position="178"/>
        <end position="200"/>
    </location>
</feature>
<gene>
    <name evidence="3" type="ORF">ACAT0790_LOCUS27066</name>
</gene>
<evidence type="ECO:0000256" key="2">
    <source>
        <dbReference type="SAM" id="Phobius"/>
    </source>
</evidence>
<accession>A0A7S1QK95</accession>
<feature type="transmembrane region" description="Helical" evidence="2">
    <location>
        <begin position="501"/>
        <end position="523"/>
    </location>
</feature>
<keyword evidence="2" id="KW-0812">Transmembrane</keyword>
<keyword evidence="2" id="KW-1133">Transmembrane helix</keyword>
<evidence type="ECO:0000256" key="1">
    <source>
        <dbReference type="SAM" id="MobiDB-lite"/>
    </source>
</evidence>
<keyword evidence="2" id="KW-0472">Membrane</keyword>
<organism evidence="3">
    <name type="scientific">Alexandrium catenella</name>
    <name type="common">Red tide dinoflagellate</name>
    <name type="synonym">Gonyaulax catenella</name>
    <dbReference type="NCBI Taxonomy" id="2925"/>
    <lineage>
        <taxon>Eukaryota</taxon>
        <taxon>Sar</taxon>
        <taxon>Alveolata</taxon>
        <taxon>Dinophyceae</taxon>
        <taxon>Gonyaulacales</taxon>
        <taxon>Pyrocystaceae</taxon>
        <taxon>Alexandrium</taxon>
    </lineage>
</organism>
<feature type="transmembrane region" description="Helical" evidence="2">
    <location>
        <begin position="63"/>
        <end position="86"/>
    </location>
</feature>
<sequence>MAADKKGLRQLAAHTVVAYVRMASTVVIAVVVRLCLDCFGIILTGQEPTQAYFWFAHCHKDGICVLTGVSLFFASLLGCSIFAWSCQEWITDPARNPYARSFSFAIIVEAAGWIPISVAVGKTNALVEWFMDISRDDRVQALLSSALATLLTVSCALVTHVAMKYCRGVQESARVKEAGFAGFGKFFLLATLYCLGWAVGWSNWELVLSLMDALEPGQSVHNAVLAVGVISAFLVFSTCFYLRYGPEPIIPDPQLQQLCYNHGYSSSVRRSLVSYVVYSCVVFIVMCCCDPNYGLMTVLARRLYAASSSVFDATALLVFGALACILTLLAALCSAAITWAMEVDESSSMKLSRSVHDACRRMVRKRRSVFDSLLTQVLEDGSDARLVERRELQMMPPSPRPPSLDEEDAGIGDGDESAGPSASAPRCDYSLFDIGLGDYDADSDVESERQLRLDPGAISRALCASVLVYDVLGFVVCFQWGAMALRCYSVTFGRLAGVNNAVYALSCLVYAAMVVIGLSRFVFKHFPSMEELDCRTEEQQTHVLVVDRQAALPDEGFLQRLRGRLAGLARFV</sequence>
<feature type="transmembrane region" description="Helical" evidence="2">
    <location>
        <begin position="457"/>
        <end position="481"/>
    </location>
</feature>
<proteinExistence type="predicted"/>
<feature type="transmembrane region" description="Helical" evidence="2">
    <location>
        <begin position="220"/>
        <end position="242"/>
    </location>
</feature>
<feature type="transmembrane region" description="Helical" evidence="2">
    <location>
        <begin position="98"/>
        <end position="121"/>
    </location>
</feature>
<feature type="compositionally biased region" description="Acidic residues" evidence="1">
    <location>
        <begin position="404"/>
        <end position="416"/>
    </location>
</feature>
<reference evidence="3" key="1">
    <citation type="submission" date="2021-01" db="EMBL/GenBank/DDBJ databases">
        <authorList>
            <person name="Corre E."/>
            <person name="Pelletier E."/>
            <person name="Niang G."/>
            <person name="Scheremetjew M."/>
            <person name="Finn R."/>
            <person name="Kale V."/>
            <person name="Holt S."/>
            <person name="Cochrane G."/>
            <person name="Meng A."/>
            <person name="Brown T."/>
            <person name="Cohen L."/>
        </authorList>
    </citation>
    <scope>NUCLEOTIDE SEQUENCE</scope>
    <source>
        <strain evidence="3">OF101</strain>
    </source>
</reference>
<dbReference type="EMBL" id="HBGE01044911">
    <property type="protein sequence ID" value="CAD9141284.1"/>
    <property type="molecule type" value="Transcribed_RNA"/>
</dbReference>
<name>A0A7S1QK95_ALECA</name>